<dbReference type="PANTHER" id="PTHR16736:SF4">
    <property type="entry name" value="CORTEXIN-2-LIKE"/>
    <property type="match status" value="1"/>
</dbReference>
<organism evidence="7 8">
    <name type="scientific">Anguilla anguilla</name>
    <name type="common">European freshwater eel</name>
    <name type="synonym">Muraena anguilla</name>
    <dbReference type="NCBI Taxonomy" id="7936"/>
    <lineage>
        <taxon>Eukaryota</taxon>
        <taxon>Metazoa</taxon>
        <taxon>Chordata</taxon>
        <taxon>Craniata</taxon>
        <taxon>Vertebrata</taxon>
        <taxon>Euteleostomi</taxon>
        <taxon>Actinopterygii</taxon>
        <taxon>Neopterygii</taxon>
        <taxon>Teleostei</taxon>
        <taxon>Anguilliformes</taxon>
        <taxon>Anguillidae</taxon>
        <taxon>Anguilla</taxon>
    </lineage>
</organism>
<dbReference type="Pfam" id="PF11057">
    <property type="entry name" value="Cortexin"/>
    <property type="match status" value="1"/>
</dbReference>
<feature type="transmembrane region" description="Helical" evidence="6">
    <location>
        <begin position="97"/>
        <end position="117"/>
    </location>
</feature>
<gene>
    <name evidence="7" type="ORF">ANANG_G00180880</name>
</gene>
<evidence type="ECO:0000313" key="8">
    <source>
        <dbReference type="Proteomes" id="UP001044222"/>
    </source>
</evidence>
<evidence type="ECO:0008006" key="9">
    <source>
        <dbReference type="Google" id="ProtNLM"/>
    </source>
</evidence>
<evidence type="ECO:0000256" key="6">
    <source>
        <dbReference type="SAM" id="Phobius"/>
    </source>
</evidence>
<evidence type="ECO:0000256" key="4">
    <source>
        <dbReference type="ARBA" id="ARBA00023136"/>
    </source>
</evidence>
<evidence type="ECO:0000313" key="7">
    <source>
        <dbReference type="EMBL" id="KAG5842737.1"/>
    </source>
</evidence>
<dbReference type="AlphaFoldDB" id="A0A9D3M6Y3"/>
<dbReference type="EMBL" id="JAFIRN010000009">
    <property type="protein sequence ID" value="KAG5842737.1"/>
    <property type="molecule type" value="Genomic_DNA"/>
</dbReference>
<feature type="region of interest" description="Disordered" evidence="5">
    <location>
        <begin position="1"/>
        <end position="66"/>
    </location>
</feature>
<dbReference type="Proteomes" id="UP001044222">
    <property type="component" value="Chromosome 9"/>
</dbReference>
<keyword evidence="8" id="KW-1185">Reference proteome</keyword>
<protein>
    <recommendedName>
        <fullName evidence="9">Cortexin 2</fullName>
    </recommendedName>
</protein>
<keyword evidence="2 6" id="KW-0812">Transmembrane</keyword>
<keyword evidence="3 6" id="KW-1133">Transmembrane helix</keyword>
<accession>A0A9D3M6Y3</accession>
<proteinExistence type="predicted"/>
<evidence type="ECO:0000256" key="5">
    <source>
        <dbReference type="SAM" id="MobiDB-lite"/>
    </source>
</evidence>
<sequence>MAGPGPGEPCAFRYGPRSSQTGNGASCKPRPQTSPKVPHPRWLPDRDTGVSVAESGTADPWSETGAPMMGGEYLSSTLSASSAALPVPSSLTLEQKAAFVFVLLLFLLLGLLIVRCFRILLDPYRSMPSSTWTDYMEKDTFDYRIA</sequence>
<dbReference type="PANTHER" id="PTHR16736">
    <property type="entry name" value="CORTEXIN-1-RELATED"/>
    <property type="match status" value="1"/>
</dbReference>
<comment type="subcellular location">
    <subcellularLocation>
        <location evidence="1">Membrane</location>
        <topology evidence="1">Single-pass membrane protein</topology>
    </subcellularLocation>
</comment>
<evidence type="ECO:0000256" key="3">
    <source>
        <dbReference type="ARBA" id="ARBA00022989"/>
    </source>
</evidence>
<dbReference type="InterPro" id="IPR020066">
    <property type="entry name" value="Cortexin"/>
</dbReference>
<comment type="caution">
    <text evidence="7">The sequence shown here is derived from an EMBL/GenBank/DDBJ whole genome shotgun (WGS) entry which is preliminary data.</text>
</comment>
<evidence type="ECO:0000256" key="1">
    <source>
        <dbReference type="ARBA" id="ARBA00004167"/>
    </source>
</evidence>
<name>A0A9D3M6Y3_ANGAN</name>
<evidence type="ECO:0000256" key="2">
    <source>
        <dbReference type="ARBA" id="ARBA00022692"/>
    </source>
</evidence>
<keyword evidence="4 6" id="KW-0472">Membrane</keyword>
<reference evidence="7" key="1">
    <citation type="submission" date="2021-01" db="EMBL/GenBank/DDBJ databases">
        <title>A chromosome-scale assembly of European eel, Anguilla anguilla.</title>
        <authorList>
            <person name="Henkel C."/>
            <person name="Jong-Raadsen S.A."/>
            <person name="Dufour S."/>
            <person name="Weltzien F.-A."/>
            <person name="Palstra A.P."/>
            <person name="Pelster B."/>
            <person name="Spaink H.P."/>
            <person name="Van Den Thillart G.E."/>
            <person name="Jansen H."/>
            <person name="Zahm M."/>
            <person name="Klopp C."/>
            <person name="Cedric C."/>
            <person name="Louis A."/>
            <person name="Berthelot C."/>
            <person name="Parey E."/>
            <person name="Roest Crollius H."/>
            <person name="Montfort J."/>
            <person name="Robinson-Rechavi M."/>
            <person name="Bucao C."/>
            <person name="Bouchez O."/>
            <person name="Gislard M."/>
            <person name="Lluch J."/>
            <person name="Milhes M."/>
            <person name="Lampietro C."/>
            <person name="Lopez Roques C."/>
            <person name="Donnadieu C."/>
            <person name="Braasch I."/>
            <person name="Desvignes T."/>
            <person name="Postlethwait J."/>
            <person name="Bobe J."/>
            <person name="Guiguen Y."/>
            <person name="Dirks R."/>
        </authorList>
    </citation>
    <scope>NUCLEOTIDE SEQUENCE</scope>
    <source>
        <strain evidence="7">Tag_6206</strain>
        <tissue evidence="7">Liver</tissue>
    </source>
</reference>
<dbReference type="GO" id="GO:0016020">
    <property type="term" value="C:membrane"/>
    <property type="evidence" value="ECO:0007669"/>
    <property type="project" value="UniProtKB-SubCell"/>
</dbReference>